<proteinExistence type="predicted"/>
<comment type="caution">
    <text evidence="3">The sequence shown here is derived from an EMBL/GenBank/DDBJ whole genome shotgun (WGS) entry which is preliminary data.</text>
</comment>
<dbReference type="AlphaFoldDB" id="A0A482VSX9"/>
<dbReference type="OrthoDB" id="6159439at2759"/>
<evidence type="ECO:0000313" key="3">
    <source>
        <dbReference type="EMBL" id="RZC35830.1"/>
    </source>
</evidence>
<evidence type="ECO:0000259" key="2">
    <source>
        <dbReference type="PROSITE" id="PS50803"/>
    </source>
</evidence>
<dbReference type="STRING" id="1661398.A0A482VSX9"/>
<evidence type="ECO:0000313" key="4">
    <source>
        <dbReference type="Proteomes" id="UP000292052"/>
    </source>
</evidence>
<accession>A0A482VSX9</accession>
<dbReference type="Proteomes" id="UP000292052">
    <property type="component" value="Unassembled WGS sequence"/>
</dbReference>
<dbReference type="GO" id="GO:0005634">
    <property type="term" value="C:nucleus"/>
    <property type="evidence" value="ECO:0007669"/>
    <property type="project" value="UniProtKB-SubCell"/>
</dbReference>
<dbReference type="Pfam" id="PF03826">
    <property type="entry name" value="OAR"/>
    <property type="match status" value="1"/>
</dbReference>
<dbReference type="PROSITE" id="PS50803">
    <property type="entry name" value="OAR"/>
    <property type="match status" value="1"/>
</dbReference>
<comment type="subcellular location">
    <subcellularLocation>
        <location evidence="1">Nucleus</location>
    </subcellularLocation>
</comment>
<gene>
    <name evidence="3" type="ORF">BDFB_000264</name>
</gene>
<keyword evidence="4" id="KW-1185">Reference proteome</keyword>
<protein>
    <submittedName>
        <fullName evidence="3">OAR domain containing protein</fullName>
    </submittedName>
</protein>
<dbReference type="InterPro" id="IPR003654">
    <property type="entry name" value="OAR_dom"/>
</dbReference>
<name>A0A482VSX9_ASBVE</name>
<evidence type="ECO:0000256" key="1">
    <source>
        <dbReference type="ARBA" id="ARBA00004123"/>
    </source>
</evidence>
<dbReference type="EMBL" id="QDEB01067455">
    <property type="protein sequence ID" value="RZC35830.1"/>
    <property type="molecule type" value="Genomic_DNA"/>
</dbReference>
<feature type="domain" description="OAR" evidence="2">
    <location>
        <begin position="159"/>
        <end position="172"/>
    </location>
</feature>
<sequence>MNEEAVYEVRKAVVSTGGVRLRVGLPNETPVRYVQWEAAGRGLRLIRSGGVRGVDVSARHSSSSTPLEPCRVVPYMNVPALRGLTLTPGSVALSNYDRLSSATFSQPGTAFSAFDPAFITAAHQYAAAAVAVGGGPASILCHPQYPLGFAALAAAHKNSSIADLRLKARKHAEALGLTTEKTT</sequence>
<reference evidence="3 4" key="1">
    <citation type="submission" date="2017-03" db="EMBL/GenBank/DDBJ databases">
        <title>Genome of the blue death feigning beetle - Asbolus verrucosus.</title>
        <authorList>
            <person name="Rider S.D."/>
        </authorList>
    </citation>
    <scope>NUCLEOTIDE SEQUENCE [LARGE SCALE GENOMIC DNA]</scope>
    <source>
        <strain evidence="3">Butters</strain>
        <tissue evidence="3">Head and leg muscle</tissue>
    </source>
</reference>
<organism evidence="3 4">
    <name type="scientific">Asbolus verrucosus</name>
    <name type="common">Desert ironclad beetle</name>
    <dbReference type="NCBI Taxonomy" id="1661398"/>
    <lineage>
        <taxon>Eukaryota</taxon>
        <taxon>Metazoa</taxon>
        <taxon>Ecdysozoa</taxon>
        <taxon>Arthropoda</taxon>
        <taxon>Hexapoda</taxon>
        <taxon>Insecta</taxon>
        <taxon>Pterygota</taxon>
        <taxon>Neoptera</taxon>
        <taxon>Endopterygota</taxon>
        <taxon>Coleoptera</taxon>
        <taxon>Polyphaga</taxon>
        <taxon>Cucujiformia</taxon>
        <taxon>Tenebrionidae</taxon>
        <taxon>Pimeliinae</taxon>
        <taxon>Asbolus</taxon>
    </lineage>
</organism>